<dbReference type="SUPFAM" id="SSF48726">
    <property type="entry name" value="Immunoglobulin"/>
    <property type="match status" value="1"/>
</dbReference>
<accession>A0A8C3SL24</accession>
<protein>
    <recommendedName>
        <fullName evidence="7">Ig-like domain-containing protein</fullName>
    </recommendedName>
</protein>
<evidence type="ECO:0000256" key="5">
    <source>
        <dbReference type="ARBA" id="ARBA00023319"/>
    </source>
</evidence>
<dbReference type="GO" id="GO:0042101">
    <property type="term" value="C:T cell receptor complex"/>
    <property type="evidence" value="ECO:0007669"/>
    <property type="project" value="UniProtKB-KW"/>
</dbReference>
<dbReference type="InterPro" id="IPR013783">
    <property type="entry name" value="Ig-like_fold"/>
</dbReference>
<dbReference type="InterPro" id="IPR051006">
    <property type="entry name" value="TCR_variable_domain"/>
</dbReference>
<dbReference type="PROSITE" id="PS50835">
    <property type="entry name" value="IG_LIKE"/>
    <property type="match status" value="1"/>
</dbReference>
<dbReference type="InterPro" id="IPR036179">
    <property type="entry name" value="Ig-like_dom_sf"/>
</dbReference>
<sequence length="103" mass="11601">MLSAAPTSSVSAYVEQPPFLTVYSGNSPTLQCTLKQSNCDKIYWYRQQGSRELEGLFCSYEDHLVNFTAEPRAILRRNKKCDLNLKNLSKSDSALYYCACSTA</sequence>
<reference evidence="8" key="2">
    <citation type="submission" date="2025-09" db="UniProtKB">
        <authorList>
            <consortium name="Ensembl"/>
        </authorList>
    </citation>
    <scope>IDENTIFICATION</scope>
</reference>
<dbReference type="Gene3D" id="2.60.40.10">
    <property type="entry name" value="Immunoglobulins"/>
    <property type="match status" value="1"/>
</dbReference>
<dbReference type="InterPro" id="IPR013106">
    <property type="entry name" value="Ig_V-set"/>
</dbReference>
<dbReference type="AlphaFoldDB" id="A0A8C3SL24"/>
<proteinExistence type="predicted"/>
<evidence type="ECO:0000256" key="4">
    <source>
        <dbReference type="ARBA" id="ARBA00023170"/>
    </source>
</evidence>
<keyword evidence="3" id="KW-1064">Adaptive immunity</keyword>
<keyword evidence="9" id="KW-1185">Reference proteome</keyword>
<dbReference type="PANTHER" id="PTHR19343:SF13">
    <property type="entry name" value="T CELL RECEPTOR ALPHA VARIABLE 21"/>
    <property type="match status" value="1"/>
</dbReference>
<dbReference type="InterPro" id="IPR007110">
    <property type="entry name" value="Ig-like_dom"/>
</dbReference>
<evidence type="ECO:0000256" key="6">
    <source>
        <dbReference type="ARBA" id="ARBA00043266"/>
    </source>
</evidence>
<evidence type="ECO:0000256" key="3">
    <source>
        <dbReference type="ARBA" id="ARBA00023130"/>
    </source>
</evidence>
<dbReference type="Ensembl" id="ENSCSRT00000015878.1">
    <property type="protein sequence ID" value="ENSCSRP00000015227.1"/>
    <property type="gene ID" value="ENSCSRG00000011656.1"/>
</dbReference>
<keyword evidence="1" id="KW-0732">Signal</keyword>
<evidence type="ECO:0000256" key="2">
    <source>
        <dbReference type="ARBA" id="ARBA00022859"/>
    </source>
</evidence>
<keyword evidence="4" id="KW-0675">Receptor</keyword>
<evidence type="ECO:0000313" key="8">
    <source>
        <dbReference type="Ensembl" id="ENSCSRP00000015227.1"/>
    </source>
</evidence>
<dbReference type="Proteomes" id="UP000694403">
    <property type="component" value="Unplaced"/>
</dbReference>
<reference evidence="8" key="1">
    <citation type="submission" date="2025-08" db="UniProtKB">
        <authorList>
            <consortium name="Ensembl"/>
        </authorList>
    </citation>
    <scope>IDENTIFICATION</scope>
</reference>
<feature type="domain" description="Ig-like" evidence="7">
    <location>
        <begin position="6"/>
        <end position="103"/>
    </location>
</feature>
<dbReference type="GO" id="GO:0002250">
    <property type="term" value="P:adaptive immune response"/>
    <property type="evidence" value="ECO:0007669"/>
    <property type="project" value="UniProtKB-KW"/>
</dbReference>
<keyword evidence="6" id="KW-1279">T cell receptor</keyword>
<name>A0A8C3SL24_CHESE</name>
<evidence type="ECO:0000256" key="1">
    <source>
        <dbReference type="ARBA" id="ARBA00022729"/>
    </source>
</evidence>
<keyword evidence="2" id="KW-0391">Immunity</keyword>
<organism evidence="8 9">
    <name type="scientific">Chelydra serpentina</name>
    <name type="common">Snapping turtle</name>
    <name type="synonym">Testudo serpentina</name>
    <dbReference type="NCBI Taxonomy" id="8475"/>
    <lineage>
        <taxon>Eukaryota</taxon>
        <taxon>Metazoa</taxon>
        <taxon>Chordata</taxon>
        <taxon>Craniata</taxon>
        <taxon>Vertebrata</taxon>
        <taxon>Euteleostomi</taxon>
        <taxon>Archelosauria</taxon>
        <taxon>Testudinata</taxon>
        <taxon>Testudines</taxon>
        <taxon>Cryptodira</taxon>
        <taxon>Durocryptodira</taxon>
        <taxon>Americhelydia</taxon>
        <taxon>Chelydroidea</taxon>
        <taxon>Chelydridae</taxon>
        <taxon>Chelydra</taxon>
    </lineage>
</organism>
<evidence type="ECO:0000259" key="7">
    <source>
        <dbReference type="PROSITE" id="PS50835"/>
    </source>
</evidence>
<keyword evidence="5" id="KW-0393">Immunoglobulin domain</keyword>
<dbReference type="GO" id="GO:0042605">
    <property type="term" value="F:peptide antigen binding"/>
    <property type="evidence" value="ECO:0007669"/>
    <property type="project" value="TreeGrafter"/>
</dbReference>
<dbReference type="PANTHER" id="PTHR19343">
    <property type="entry name" value="T CELL RECEPTOR ALPHA VARIABLE 1-2"/>
    <property type="match status" value="1"/>
</dbReference>
<dbReference type="Pfam" id="PF07686">
    <property type="entry name" value="V-set"/>
    <property type="match status" value="1"/>
</dbReference>
<evidence type="ECO:0000313" key="9">
    <source>
        <dbReference type="Proteomes" id="UP000694403"/>
    </source>
</evidence>
<dbReference type="CDD" id="cd00099">
    <property type="entry name" value="IgV"/>
    <property type="match status" value="1"/>
</dbReference>